<reference evidence="1 2" key="1">
    <citation type="submission" date="2020-10" db="EMBL/GenBank/DDBJ databases">
        <title>Sequencing the genomes of 1000 actinobacteria strains.</title>
        <authorList>
            <person name="Klenk H.-P."/>
        </authorList>
    </citation>
    <scope>NUCLEOTIDE SEQUENCE [LARGE SCALE GENOMIC DNA]</scope>
    <source>
        <strain evidence="1 2">DSM 46744</strain>
    </source>
</reference>
<name>A0ABR9JQN3_9ACTN</name>
<proteinExistence type="predicted"/>
<dbReference type="Proteomes" id="UP000627838">
    <property type="component" value="Unassembled WGS sequence"/>
</dbReference>
<organism evidence="1 2">
    <name type="scientific">Actinomadura algeriensis</name>
    <dbReference type="NCBI Taxonomy" id="1679523"/>
    <lineage>
        <taxon>Bacteria</taxon>
        <taxon>Bacillati</taxon>
        <taxon>Actinomycetota</taxon>
        <taxon>Actinomycetes</taxon>
        <taxon>Streptosporangiales</taxon>
        <taxon>Thermomonosporaceae</taxon>
        <taxon>Actinomadura</taxon>
    </lineage>
</organism>
<keyword evidence="2" id="KW-1185">Reference proteome</keyword>
<gene>
    <name evidence="1" type="ORF">H4W34_002716</name>
</gene>
<protein>
    <recommendedName>
        <fullName evidence="3">SUKH-4 immunity protein of toxin-antitoxin system</fullName>
    </recommendedName>
</protein>
<accession>A0ABR9JQN3</accession>
<evidence type="ECO:0000313" key="1">
    <source>
        <dbReference type="EMBL" id="MBE1532883.1"/>
    </source>
</evidence>
<dbReference type="EMBL" id="JADBDZ010000001">
    <property type="protein sequence ID" value="MBE1532883.1"/>
    <property type="molecule type" value="Genomic_DNA"/>
</dbReference>
<evidence type="ECO:0008006" key="3">
    <source>
        <dbReference type="Google" id="ProtNLM"/>
    </source>
</evidence>
<sequence length="213" mass="23338">MIEMQPVLEVFRPDEFTLWPVAWSEPFGYLPLGGTLEPIEVGTAVMRIAEANDVDPEDGRPPRPADALGAFLHGLLTMDPLFAPGGMRVTDTVTGTTLVPGCCSGIEDWREWFLVVDGHPSTGYLGHDPDPLAERHGDIVRLTVDAERDDSPLIELPVTDLRRLLADAERDLIAFHALAASWAEQHIAAHAVPLTAALARALDIRPTAHWRTM</sequence>
<evidence type="ECO:0000313" key="2">
    <source>
        <dbReference type="Proteomes" id="UP000627838"/>
    </source>
</evidence>
<comment type="caution">
    <text evidence="1">The sequence shown here is derived from an EMBL/GenBank/DDBJ whole genome shotgun (WGS) entry which is preliminary data.</text>
</comment>